<organism evidence="2 4">
    <name type="scientific">Acetivibrio saccincola</name>
    <dbReference type="NCBI Taxonomy" id="1677857"/>
    <lineage>
        <taxon>Bacteria</taxon>
        <taxon>Bacillati</taxon>
        <taxon>Bacillota</taxon>
        <taxon>Clostridia</taxon>
        <taxon>Eubacteriales</taxon>
        <taxon>Oscillospiraceae</taxon>
        <taxon>Acetivibrio</taxon>
    </lineage>
</organism>
<dbReference type="EMBL" id="CP025197">
    <property type="protein sequence ID" value="AUG59082.1"/>
    <property type="molecule type" value="Genomic_DNA"/>
</dbReference>
<dbReference type="KEGG" id="hsc:HVS_16215"/>
<dbReference type="AlphaFoldDB" id="A0A2K9E5T1"/>
<proteinExistence type="predicted"/>
<dbReference type="PROSITE" id="PS51257">
    <property type="entry name" value="PROKAR_LIPOPROTEIN"/>
    <property type="match status" value="1"/>
</dbReference>
<evidence type="ECO:0000313" key="5">
    <source>
        <dbReference type="Proteomes" id="UP000239720"/>
    </source>
</evidence>
<reference evidence="2 4" key="1">
    <citation type="submission" date="2017-12" db="EMBL/GenBank/DDBJ databases">
        <title>Complete genome sequence of Herbivorax saccincola GGR1, a novel Cellulosome-producing hydrolytic bacterium in a thermophilic biogas plant, established by Illumina and Nanopore MinION sequencing.</title>
        <authorList>
            <person name="Pechtl A."/>
            <person name="Ruckert C."/>
            <person name="Koeck D.E."/>
            <person name="Maus I."/>
            <person name="Winkler A."/>
            <person name="Kalinowski J."/>
            <person name="Puhler A."/>
            <person name="Schwarz W.W."/>
            <person name="Zverlov V.V."/>
            <person name="Schluter A."/>
            <person name="Liebl W."/>
        </authorList>
    </citation>
    <scope>NUCLEOTIDE SEQUENCE [LARGE SCALE GENOMIC DNA]</scope>
    <source>
        <strain evidence="2">GGR1</strain>
        <strain evidence="4">SR1</strain>
    </source>
</reference>
<protein>
    <submittedName>
        <fullName evidence="2">Uncharacterized protein</fullName>
    </submittedName>
</protein>
<gene>
    <name evidence="3" type="ORF">B9R14_03105</name>
    <name evidence="2" type="ORF">HVS_16215</name>
</gene>
<sequence>MLKRLIGLFVFAMLLLGCCISTYANDTANVPAVNIINDGTNQEELSLDDALFRNKDTEDTEQFLVTITRPEGDESTFRKSYIVCGNSTAEGITVKLYMYSEESGTFEPFKNTEGESSWNIGISGFFIKEIELPNVGANRIRIAAYKNGGELVLGENAQVNTFTVTLLDSEVKNSLKRGFFNINQMLMKIFGT</sequence>
<keyword evidence="1" id="KW-0732">Signal</keyword>
<accession>A0A2K9E5T1</accession>
<evidence type="ECO:0000256" key="1">
    <source>
        <dbReference type="SAM" id="SignalP"/>
    </source>
</evidence>
<reference evidence="3 5" key="2">
    <citation type="journal article" date="2018" name="Syst. Appl. Microbiol.">
        <title>Characterization and high-quality draft genome sequence of Herbivorax saccincola A7, an anaerobic, alkaliphilic, thermophilic, cellulolytic, and xylanolytic bacterium.</title>
        <authorList>
            <person name="Aikawa S."/>
            <person name="Baramee S."/>
            <person name="Sermsathanaswadi J."/>
            <person name="Thianheng P."/>
            <person name="Tachaapaikoon C."/>
            <person name="Shikata A."/>
            <person name="Waeonukul R."/>
            <person name="Pason P."/>
            <person name="Ratanakhanokchai K."/>
            <person name="Kosugi A."/>
        </authorList>
    </citation>
    <scope>NUCLEOTIDE SEQUENCE [LARGE SCALE GENOMIC DNA]</scope>
    <source>
        <strain evidence="3 5">A7</strain>
    </source>
</reference>
<dbReference type="OrthoDB" id="2082962at2"/>
<evidence type="ECO:0000313" key="4">
    <source>
        <dbReference type="Proteomes" id="UP000233534"/>
    </source>
</evidence>
<keyword evidence="4" id="KW-1185">Reference proteome</keyword>
<feature type="chain" id="PRO_5038299456" evidence="1">
    <location>
        <begin position="25"/>
        <end position="192"/>
    </location>
</feature>
<feature type="signal peptide" evidence="1">
    <location>
        <begin position="1"/>
        <end position="24"/>
    </location>
</feature>
<evidence type="ECO:0000313" key="2">
    <source>
        <dbReference type="EMBL" id="AUG59082.1"/>
    </source>
</evidence>
<dbReference type="EMBL" id="NEMB01000003">
    <property type="protein sequence ID" value="PQQ65853.1"/>
    <property type="molecule type" value="Genomic_DNA"/>
</dbReference>
<evidence type="ECO:0000313" key="3">
    <source>
        <dbReference type="EMBL" id="PQQ65853.1"/>
    </source>
</evidence>
<dbReference type="Proteomes" id="UP000239720">
    <property type="component" value="Unassembled WGS sequence"/>
</dbReference>
<dbReference type="RefSeq" id="WP_101303919.1">
    <property type="nucleotide sequence ID" value="NZ_CP025197.1"/>
</dbReference>
<dbReference type="Proteomes" id="UP000233534">
    <property type="component" value="Chromosome"/>
</dbReference>
<name>A0A2K9E5T1_9FIRM</name>